<dbReference type="InterPro" id="IPR011004">
    <property type="entry name" value="Trimer_LpxA-like_sf"/>
</dbReference>
<dbReference type="PANTHER" id="PTHR43300:SF10">
    <property type="entry name" value="2,3,4,5-TETRAHYDROPYRIDINE-2,6-DICARBOXYLATE N-ACETYLTRANSFERASE"/>
    <property type="match status" value="1"/>
</dbReference>
<comment type="similarity">
    <text evidence="1">Belongs to the transferase hexapeptide repeat family.</text>
</comment>
<dbReference type="SUPFAM" id="SSF51161">
    <property type="entry name" value="Trimeric LpxA-like enzymes"/>
    <property type="match status" value="1"/>
</dbReference>
<dbReference type="Pfam" id="PF00132">
    <property type="entry name" value="Hexapep"/>
    <property type="match status" value="1"/>
</dbReference>
<sequence length="209" mass="22032">MLVLGARGHAIELLQVLEDIGETDLYFYDDVSPDAPAQLFGRYPVLRSPAEAMQHLHHDPRAALGIGGGRLRAQLAGRVRQWGGQLHSVVAHSANVGRHAVVLEPGLNVMQNVMVSNEVFVGEGSLINARAALHHNVVVGRYCEVSPGAQLLGHVRVGNYSQVGAGAVVLPRITIGQGATVGAGAVVTRHVADNEVVAGVPARPLLRKA</sequence>
<dbReference type="InterPro" id="IPR018357">
    <property type="entry name" value="Hexapep_transf_CS"/>
</dbReference>
<dbReference type="EMBL" id="JAEDAE010000002">
    <property type="protein sequence ID" value="MBH8557637.1"/>
    <property type="molecule type" value="Genomic_DNA"/>
</dbReference>
<dbReference type="InterPro" id="IPR020019">
    <property type="entry name" value="AcTrfase_PglD-like"/>
</dbReference>
<evidence type="ECO:0000256" key="6">
    <source>
        <dbReference type="ARBA" id="ARBA00023154"/>
    </source>
</evidence>
<dbReference type="PANTHER" id="PTHR43300">
    <property type="entry name" value="ACETYLTRANSFERASE"/>
    <property type="match status" value="1"/>
</dbReference>
<evidence type="ECO:0000256" key="2">
    <source>
        <dbReference type="ARBA" id="ARBA00022605"/>
    </source>
</evidence>
<evidence type="ECO:0000259" key="8">
    <source>
        <dbReference type="Pfam" id="PF17836"/>
    </source>
</evidence>
<dbReference type="InterPro" id="IPR001451">
    <property type="entry name" value="Hexapep"/>
</dbReference>
<dbReference type="Pfam" id="PF17836">
    <property type="entry name" value="PglD_N"/>
    <property type="match status" value="1"/>
</dbReference>
<keyword evidence="6" id="KW-0457">Lysine biosynthesis</keyword>
<dbReference type="Proteomes" id="UP000625631">
    <property type="component" value="Unassembled WGS sequence"/>
</dbReference>
<keyword evidence="7" id="KW-0012">Acyltransferase</keyword>
<evidence type="ECO:0000313" key="10">
    <source>
        <dbReference type="Proteomes" id="UP000625631"/>
    </source>
</evidence>
<dbReference type="RefSeq" id="WP_198074796.1">
    <property type="nucleotide sequence ID" value="NZ_JAEDAE010000002.1"/>
</dbReference>
<dbReference type="PROSITE" id="PS00101">
    <property type="entry name" value="HEXAPEP_TRANSFERASES"/>
    <property type="match status" value="1"/>
</dbReference>
<dbReference type="Gene3D" id="2.160.10.10">
    <property type="entry name" value="Hexapeptide repeat proteins"/>
    <property type="match status" value="1"/>
</dbReference>
<keyword evidence="4" id="KW-0677">Repeat</keyword>
<dbReference type="Gene3D" id="3.40.50.20">
    <property type="match status" value="1"/>
</dbReference>
<proteinExistence type="inferred from homology"/>
<keyword evidence="2" id="KW-0028">Amino-acid biosynthesis</keyword>
<dbReference type="CDD" id="cd03360">
    <property type="entry name" value="LbH_AT_putative"/>
    <property type="match status" value="1"/>
</dbReference>
<organism evidence="9 10">
    <name type="scientific">Hymenobacter negativus</name>
    <dbReference type="NCBI Taxonomy" id="2795026"/>
    <lineage>
        <taxon>Bacteria</taxon>
        <taxon>Pseudomonadati</taxon>
        <taxon>Bacteroidota</taxon>
        <taxon>Cytophagia</taxon>
        <taxon>Cytophagales</taxon>
        <taxon>Hymenobacteraceae</taxon>
        <taxon>Hymenobacter</taxon>
    </lineage>
</organism>
<evidence type="ECO:0000313" key="9">
    <source>
        <dbReference type="EMBL" id="MBH8557637.1"/>
    </source>
</evidence>
<keyword evidence="3" id="KW-0808">Transferase</keyword>
<evidence type="ECO:0000256" key="3">
    <source>
        <dbReference type="ARBA" id="ARBA00022679"/>
    </source>
</evidence>
<gene>
    <name evidence="9" type="ORF">I7X13_06235</name>
</gene>
<comment type="caution">
    <text evidence="9">The sequence shown here is derived from an EMBL/GenBank/DDBJ whole genome shotgun (WGS) entry which is preliminary data.</text>
</comment>
<keyword evidence="10" id="KW-1185">Reference proteome</keyword>
<evidence type="ECO:0000256" key="1">
    <source>
        <dbReference type="ARBA" id="ARBA00007274"/>
    </source>
</evidence>
<reference evidence="9 10" key="1">
    <citation type="submission" date="2020-12" db="EMBL/GenBank/DDBJ databases">
        <title>Hymenobacter sp.</title>
        <authorList>
            <person name="Kim M.K."/>
        </authorList>
    </citation>
    <scope>NUCLEOTIDE SEQUENCE [LARGE SCALE GENOMIC DNA]</scope>
    <source>
        <strain evidence="9 10">BT442</strain>
    </source>
</reference>
<dbReference type="NCBIfam" id="TIGR03570">
    <property type="entry name" value="NeuD_NnaD"/>
    <property type="match status" value="1"/>
</dbReference>
<evidence type="ECO:0000256" key="4">
    <source>
        <dbReference type="ARBA" id="ARBA00022737"/>
    </source>
</evidence>
<dbReference type="InterPro" id="IPR050179">
    <property type="entry name" value="Trans_hexapeptide_repeat"/>
</dbReference>
<evidence type="ECO:0000256" key="5">
    <source>
        <dbReference type="ARBA" id="ARBA00022915"/>
    </source>
</evidence>
<name>A0ABS0Q568_9BACT</name>
<accession>A0ABS0Q568</accession>
<keyword evidence="5" id="KW-0220">Diaminopimelate biosynthesis</keyword>
<dbReference type="InterPro" id="IPR041561">
    <property type="entry name" value="PglD_N"/>
</dbReference>
<protein>
    <submittedName>
        <fullName evidence="9">NeuD/PglB/VioB family sugar acetyltransferase</fullName>
    </submittedName>
</protein>
<feature type="domain" description="PglD N-terminal" evidence="8">
    <location>
        <begin position="2"/>
        <end position="78"/>
    </location>
</feature>
<evidence type="ECO:0000256" key="7">
    <source>
        <dbReference type="ARBA" id="ARBA00023315"/>
    </source>
</evidence>